<dbReference type="Pfam" id="PF19054">
    <property type="entry name" value="DUF5753"/>
    <property type="match status" value="1"/>
</dbReference>
<dbReference type="CDD" id="cd00093">
    <property type="entry name" value="HTH_XRE"/>
    <property type="match status" value="1"/>
</dbReference>
<keyword evidence="3" id="KW-1185">Reference proteome</keyword>
<name>A0ABN2RDU8_9PSEU</name>
<dbReference type="SUPFAM" id="SSF47413">
    <property type="entry name" value="lambda repressor-like DNA-binding domains"/>
    <property type="match status" value="1"/>
</dbReference>
<reference evidence="2 3" key="1">
    <citation type="journal article" date="2019" name="Int. J. Syst. Evol. Microbiol.">
        <title>The Global Catalogue of Microorganisms (GCM) 10K type strain sequencing project: providing services to taxonomists for standard genome sequencing and annotation.</title>
        <authorList>
            <consortium name="The Broad Institute Genomics Platform"/>
            <consortium name="The Broad Institute Genome Sequencing Center for Infectious Disease"/>
            <person name="Wu L."/>
            <person name="Ma J."/>
        </authorList>
    </citation>
    <scope>NUCLEOTIDE SEQUENCE [LARGE SCALE GENOMIC DNA]</scope>
    <source>
        <strain evidence="2 3">JCM 14545</strain>
    </source>
</reference>
<proteinExistence type="predicted"/>
<protein>
    <submittedName>
        <fullName evidence="2">Helix-turn-helix transcriptional regulator</fullName>
    </submittedName>
</protein>
<dbReference type="RefSeq" id="WP_344422167.1">
    <property type="nucleotide sequence ID" value="NZ_BAAANN010000018.1"/>
</dbReference>
<dbReference type="PROSITE" id="PS50943">
    <property type="entry name" value="HTH_CROC1"/>
    <property type="match status" value="1"/>
</dbReference>
<evidence type="ECO:0000313" key="2">
    <source>
        <dbReference type="EMBL" id="GAA1967583.1"/>
    </source>
</evidence>
<gene>
    <name evidence="2" type="ORF">GCM10009754_45410</name>
</gene>
<comment type="caution">
    <text evidence="2">The sequence shown here is derived from an EMBL/GenBank/DDBJ whole genome shotgun (WGS) entry which is preliminary data.</text>
</comment>
<dbReference type="EMBL" id="BAAANN010000018">
    <property type="protein sequence ID" value="GAA1967583.1"/>
    <property type="molecule type" value="Genomic_DNA"/>
</dbReference>
<evidence type="ECO:0000313" key="3">
    <source>
        <dbReference type="Proteomes" id="UP001501116"/>
    </source>
</evidence>
<organism evidence="2 3">
    <name type="scientific">Amycolatopsis minnesotensis</name>
    <dbReference type="NCBI Taxonomy" id="337894"/>
    <lineage>
        <taxon>Bacteria</taxon>
        <taxon>Bacillati</taxon>
        <taxon>Actinomycetota</taxon>
        <taxon>Actinomycetes</taxon>
        <taxon>Pseudonocardiales</taxon>
        <taxon>Pseudonocardiaceae</taxon>
        <taxon>Amycolatopsis</taxon>
    </lineage>
</organism>
<dbReference type="InterPro" id="IPR001387">
    <property type="entry name" value="Cro/C1-type_HTH"/>
</dbReference>
<feature type="domain" description="HTH cro/C1-type" evidence="1">
    <location>
        <begin position="17"/>
        <end position="77"/>
    </location>
</feature>
<dbReference type="Gene3D" id="1.10.260.40">
    <property type="entry name" value="lambda repressor-like DNA-binding domains"/>
    <property type="match status" value="1"/>
</dbReference>
<evidence type="ECO:0000259" key="1">
    <source>
        <dbReference type="PROSITE" id="PS50943"/>
    </source>
</evidence>
<accession>A0ABN2RDU8</accession>
<dbReference type="SMART" id="SM00530">
    <property type="entry name" value="HTH_XRE"/>
    <property type="match status" value="1"/>
</dbReference>
<dbReference type="Proteomes" id="UP001501116">
    <property type="component" value="Unassembled WGS sequence"/>
</dbReference>
<sequence>MSGSTRTSAALNLGERLRKAREAQGVSLRKLAEAMGEKPSYSGVISRWETGDRLAKAEDVAKIVEALKLGSDEAAELTEFASASAAGSKSSWLAITLPERRQQLNALLAAEATATKVTHVAPLLIPGVLQTADVIRAIMVDGGVPGDEIDERVYMRLGRRDLITRKNAAHLEVLLEEAAIRRTIGSPGTQVDQLRYLLELGELPNVDIRIVSYSAGWTPAAIGSFILLESDQAPPLVSLDMAGSGLMLHDRDDIAAYRRAAAEVREKAMSPADTAVFIARVITELEDQE</sequence>
<dbReference type="Pfam" id="PF13560">
    <property type="entry name" value="HTH_31"/>
    <property type="match status" value="1"/>
</dbReference>
<dbReference type="InterPro" id="IPR043917">
    <property type="entry name" value="DUF5753"/>
</dbReference>
<dbReference type="InterPro" id="IPR010982">
    <property type="entry name" value="Lambda_DNA-bd_dom_sf"/>
</dbReference>